<comment type="caution">
    <text evidence="1">The sequence shown here is derived from an EMBL/GenBank/DDBJ whole genome shotgun (WGS) entry which is preliminary data.</text>
</comment>
<evidence type="ECO:0000313" key="1">
    <source>
        <dbReference type="EMBL" id="TSB42747.1"/>
    </source>
</evidence>
<evidence type="ECO:0008006" key="3">
    <source>
        <dbReference type="Google" id="ProtNLM"/>
    </source>
</evidence>
<dbReference type="EMBL" id="VKLS01000061">
    <property type="protein sequence ID" value="TSB42747.1"/>
    <property type="molecule type" value="Genomic_DNA"/>
</dbReference>
<proteinExistence type="predicted"/>
<protein>
    <recommendedName>
        <fullName evidence="3">Excreted virulence factor EspC, type VII ESX diderm</fullName>
    </recommendedName>
</protein>
<dbReference type="AlphaFoldDB" id="A0A553ZMS1"/>
<evidence type="ECO:0000313" key="2">
    <source>
        <dbReference type="Proteomes" id="UP000320888"/>
    </source>
</evidence>
<organism evidence="1 2">
    <name type="scientific">Streptomyces benahoarensis</name>
    <dbReference type="NCBI Taxonomy" id="2595054"/>
    <lineage>
        <taxon>Bacteria</taxon>
        <taxon>Bacillati</taxon>
        <taxon>Actinomycetota</taxon>
        <taxon>Actinomycetes</taxon>
        <taxon>Kitasatosporales</taxon>
        <taxon>Streptomycetaceae</taxon>
        <taxon>Streptomyces</taxon>
    </lineage>
</organism>
<accession>A0A553ZMS1</accession>
<dbReference type="Proteomes" id="UP000320888">
    <property type="component" value="Unassembled WGS sequence"/>
</dbReference>
<gene>
    <name evidence="1" type="ORF">FNZ23_08260</name>
</gene>
<reference evidence="1 2" key="1">
    <citation type="submission" date="2019-07" db="EMBL/GenBank/DDBJ databases">
        <title>Draft genome for Streptomyces benahoarensis MZ03-48.</title>
        <authorList>
            <person name="Gonzalez-Pimentel J.L."/>
        </authorList>
    </citation>
    <scope>NUCLEOTIDE SEQUENCE [LARGE SCALE GENOMIC DNA]</scope>
    <source>
        <strain evidence="1 2">MZ03-48</strain>
    </source>
</reference>
<sequence>MAEILAADLSGINHGATQTDDLSAITREIYAQTQTVSGMVNEACGSGDETSEQLRKTFLPAVDACHELLANLAVAFQQAAEDTLGTRTSFANAEDANIDASHRLKQRMR</sequence>
<dbReference type="OrthoDB" id="509811at85011"/>
<keyword evidence="2" id="KW-1185">Reference proteome</keyword>
<name>A0A553ZMS1_9ACTN</name>
<dbReference type="RefSeq" id="WP_143941931.1">
    <property type="nucleotide sequence ID" value="NZ_VKLS01000061.1"/>
</dbReference>